<keyword evidence="1 7" id="KW-0963">Cytoplasm</keyword>
<comment type="subunit">
    <text evidence="7">Homodimer.</text>
</comment>
<evidence type="ECO:0000256" key="2">
    <source>
        <dbReference type="ARBA" id="ARBA00022723"/>
    </source>
</evidence>
<keyword evidence="7" id="KW-0862">Zinc</keyword>
<name>F9Y6X3_KETVW</name>
<keyword evidence="6 7" id="KW-0664">Pyridoxine biosynthesis</keyword>
<accession>F9Y6X3</accession>
<comment type="subcellular location">
    <subcellularLocation>
        <location evidence="7">Cytoplasm</location>
    </subcellularLocation>
</comment>
<dbReference type="Pfam" id="PF04166">
    <property type="entry name" value="PdxA"/>
    <property type="match status" value="1"/>
</dbReference>
<proteinExistence type="inferred from homology"/>
<organism evidence="8 9">
    <name type="scientific">Ketogulonicigenium vulgare (strain WSH-001)</name>
    <dbReference type="NCBI Taxonomy" id="759362"/>
    <lineage>
        <taxon>Bacteria</taxon>
        <taxon>Pseudomonadati</taxon>
        <taxon>Pseudomonadota</taxon>
        <taxon>Alphaproteobacteria</taxon>
        <taxon>Rhodobacterales</taxon>
        <taxon>Roseobacteraceae</taxon>
        <taxon>Ketogulonicigenium</taxon>
    </lineage>
</organism>
<dbReference type="Gene3D" id="3.40.718.10">
    <property type="entry name" value="Isopropylmalate Dehydrogenase"/>
    <property type="match status" value="1"/>
</dbReference>
<dbReference type="EMBL" id="CP002018">
    <property type="protein sequence ID" value="AEM40990.1"/>
    <property type="molecule type" value="Genomic_DNA"/>
</dbReference>
<feature type="binding site" evidence="7">
    <location>
        <position position="200"/>
    </location>
    <ligand>
        <name>a divalent metal cation</name>
        <dbReference type="ChEBI" id="CHEBI:60240"/>
        <note>ligand shared between dimeric partners</note>
    </ligand>
</feature>
<keyword evidence="9" id="KW-1185">Reference proteome</keyword>
<dbReference type="InterPro" id="IPR037510">
    <property type="entry name" value="PdxA"/>
</dbReference>
<dbReference type="RefSeq" id="WP_013384456.1">
    <property type="nucleotide sequence ID" value="NC_017384.1"/>
</dbReference>
<evidence type="ECO:0000256" key="6">
    <source>
        <dbReference type="ARBA" id="ARBA00023096"/>
    </source>
</evidence>
<dbReference type="NCBIfam" id="TIGR00557">
    <property type="entry name" value="pdxA"/>
    <property type="match status" value="1"/>
</dbReference>
<dbReference type="PANTHER" id="PTHR30004:SF6">
    <property type="entry name" value="D-THREONATE 4-PHOSPHATE DEHYDROGENASE"/>
    <property type="match status" value="1"/>
</dbReference>
<dbReference type="NCBIfam" id="NF003699">
    <property type="entry name" value="PRK05312.1"/>
    <property type="match status" value="1"/>
</dbReference>
<dbReference type="InterPro" id="IPR005255">
    <property type="entry name" value="PdxA_fam"/>
</dbReference>
<dbReference type="UniPathway" id="UPA00244">
    <property type="reaction ID" value="UER00312"/>
</dbReference>
<dbReference type="HOGENOM" id="CLU_040168_1_0_5"/>
<evidence type="ECO:0000313" key="8">
    <source>
        <dbReference type="EMBL" id="AEM40990.1"/>
    </source>
</evidence>
<dbReference type="GO" id="GO:0008615">
    <property type="term" value="P:pyridoxine biosynthetic process"/>
    <property type="evidence" value="ECO:0007669"/>
    <property type="project" value="UniProtKB-UniRule"/>
</dbReference>
<dbReference type="GO" id="GO:0050897">
    <property type="term" value="F:cobalt ion binding"/>
    <property type="evidence" value="ECO:0007669"/>
    <property type="project" value="UniProtKB-UniRule"/>
</dbReference>
<sequence length="319" mass="33292">MTIAITCGEPAGIGPEIAVKAWAALRDKMRMVWIGDPRHLPIGTSYTVIDDPRGSLPADSLPVLAQDYGPAPTPGIADPRLAAGVIHAIETGAALAMAGQIDGICTAPIHKAALVHGAGFAYPGHTEFLAALGGVDRVVMMLACDALRVVPVTIHIAVADVPARLTPDLLAETLRLTHAGLQRDFGLNAPRIAVAGLNPHAGEDGLMGREEITLIRPVLDQLRAEGLDLIGPLPADTMFHAGARQHYDVAVCMYHDQALIPIKTLDFAGGVNVTLGLPFIRTSPDHGTAFDIAGKGIADPASMIAALRMAGQMAAARKV</sequence>
<dbReference type="PATRIC" id="fig|759362.5.peg.1188"/>
<evidence type="ECO:0000313" key="9">
    <source>
        <dbReference type="Proteomes" id="UP000000692"/>
    </source>
</evidence>
<comment type="miscellaneous">
    <text evidence="7">The active site is located at the dimer interface.</text>
</comment>
<comment type="cofactor">
    <cofactor evidence="7">
        <name>Zn(2+)</name>
        <dbReference type="ChEBI" id="CHEBI:29105"/>
    </cofactor>
    <cofactor evidence="7">
        <name>Mg(2+)</name>
        <dbReference type="ChEBI" id="CHEBI:18420"/>
    </cofactor>
    <cofactor evidence="7">
        <name>Co(2+)</name>
        <dbReference type="ChEBI" id="CHEBI:48828"/>
    </cofactor>
    <text evidence="7">Binds 1 divalent metal cation per subunit. Can use ions such as Zn(2+), Mg(2+) or Co(2+).</text>
</comment>
<feature type="binding site" evidence="7">
    <location>
        <position position="125"/>
    </location>
    <ligand>
        <name>substrate</name>
    </ligand>
</feature>
<dbReference type="GO" id="GO:0051287">
    <property type="term" value="F:NAD binding"/>
    <property type="evidence" value="ECO:0007669"/>
    <property type="project" value="InterPro"/>
</dbReference>
<dbReference type="GO" id="GO:0050570">
    <property type="term" value="F:4-hydroxythreonine-4-phosphate dehydrogenase activity"/>
    <property type="evidence" value="ECO:0007669"/>
    <property type="project" value="UniProtKB-UniRule"/>
</dbReference>
<keyword evidence="7" id="KW-0460">Magnesium</keyword>
<evidence type="ECO:0000256" key="1">
    <source>
        <dbReference type="ARBA" id="ARBA00022490"/>
    </source>
</evidence>
<feature type="binding site" evidence="7">
    <location>
        <position position="155"/>
    </location>
    <ligand>
        <name>a divalent metal cation</name>
        <dbReference type="ChEBI" id="CHEBI:60240"/>
        <note>ligand shared between dimeric partners</note>
    </ligand>
</feature>
<feature type="binding site" evidence="7">
    <location>
        <position position="272"/>
    </location>
    <ligand>
        <name>substrate</name>
    </ligand>
</feature>
<dbReference type="GO" id="GO:0008270">
    <property type="term" value="F:zinc ion binding"/>
    <property type="evidence" value="ECO:0007669"/>
    <property type="project" value="UniProtKB-UniRule"/>
</dbReference>
<dbReference type="AlphaFoldDB" id="F9Y6X3"/>
<dbReference type="PANTHER" id="PTHR30004">
    <property type="entry name" value="4-HYDROXYTHREONINE-4-PHOSPHATE DEHYDROGENASE"/>
    <property type="match status" value="1"/>
</dbReference>
<keyword evidence="7" id="KW-0170">Cobalt</keyword>
<dbReference type="GO" id="GO:0042823">
    <property type="term" value="P:pyridoxal phosphate biosynthetic process"/>
    <property type="evidence" value="ECO:0007669"/>
    <property type="project" value="UniProtKB-UniRule"/>
</dbReference>
<dbReference type="OrthoDB" id="9801783at2"/>
<keyword evidence="2 7" id="KW-0479">Metal-binding</keyword>
<dbReference type="EC" id="1.1.1.262" evidence="7"/>
<gene>
    <name evidence="7 8" type="primary">pdxA</name>
    <name evidence="8" type="ordered locus">KVU_1151</name>
</gene>
<evidence type="ECO:0000256" key="3">
    <source>
        <dbReference type="ARBA" id="ARBA00022857"/>
    </source>
</evidence>
<keyword evidence="5 7" id="KW-0520">NAD</keyword>
<comment type="catalytic activity">
    <reaction evidence="7">
        <text>4-(phosphooxy)-L-threonine + NAD(+) = 3-amino-2-oxopropyl phosphate + CO2 + NADH</text>
        <dbReference type="Rhea" id="RHEA:32275"/>
        <dbReference type="ChEBI" id="CHEBI:16526"/>
        <dbReference type="ChEBI" id="CHEBI:57279"/>
        <dbReference type="ChEBI" id="CHEBI:57540"/>
        <dbReference type="ChEBI" id="CHEBI:57945"/>
        <dbReference type="ChEBI" id="CHEBI:58452"/>
        <dbReference type="EC" id="1.1.1.262"/>
    </reaction>
</comment>
<keyword evidence="4 7" id="KW-0560">Oxidoreductase</keyword>
<feature type="binding site" evidence="7">
    <location>
        <position position="263"/>
    </location>
    <ligand>
        <name>substrate</name>
    </ligand>
</feature>
<evidence type="ECO:0000256" key="7">
    <source>
        <dbReference type="HAMAP-Rule" id="MF_00536"/>
    </source>
</evidence>
<feature type="binding site" evidence="7">
    <location>
        <position position="281"/>
    </location>
    <ligand>
        <name>substrate</name>
    </ligand>
</feature>
<dbReference type="GO" id="GO:0005737">
    <property type="term" value="C:cytoplasm"/>
    <property type="evidence" value="ECO:0007669"/>
    <property type="project" value="UniProtKB-SubCell"/>
</dbReference>
<dbReference type="HAMAP" id="MF_00536">
    <property type="entry name" value="PdxA"/>
    <property type="match status" value="1"/>
</dbReference>
<dbReference type="GO" id="GO:0000287">
    <property type="term" value="F:magnesium ion binding"/>
    <property type="evidence" value="ECO:0007669"/>
    <property type="project" value="UniProtKB-UniRule"/>
</dbReference>
<evidence type="ECO:0000256" key="5">
    <source>
        <dbReference type="ARBA" id="ARBA00023027"/>
    </source>
</evidence>
<comment type="pathway">
    <text evidence="7">Cofactor biosynthesis; pyridoxine 5'-phosphate biosynthesis; pyridoxine 5'-phosphate from D-erythrose 4-phosphate: step 4/5.</text>
</comment>
<dbReference type="Proteomes" id="UP000000692">
    <property type="component" value="Chromosome"/>
</dbReference>
<comment type="similarity">
    <text evidence="7">Belongs to the PdxA family.</text>
</comment>
<dbReference type="SUPFAM" id="SSF53659">
    <property type="entry name" value="Isocitrate/Isopropylmalate dehydrogenase-like"/>
    <property type="match status" value="1"/>
</dbReference>
<feature type="binding site" evidence="7">
    <location>
        <position position="255"/>
    </location>
    <ligand>
        <name>a divalent metal cation</name>
        <dbReference type="ChEBI" id="CHEBI:60240"/>
        <note>ligand shared between dimeric partners</note>
    </ligand>
</feature>
<reference evidence="8 9" key="1">
    <citation type="journal article" date="2011" name="J. Bacteriol.">
        <title>Complete genome sequence of the industrial strain Ketogulonicigenium vulgare WSH-001.</title>
        <authorList>
            <person name="Liu L."/>
            <person name="Li Y."/>
            <person name="Zhang J."/>
            <person name="Zhou Z."/>
            <person name="Liu J."/>
            <person name="Li X."/>
            <person name="Zhou J."/>
            <person name="Du G."/>
            <person name="Wang L."/>
            <person name="Chen J."/>
        </authorList>
    </citation>
    <scope>NUCLEOTIDE SEQUENCE [LARGE SCALE GENOMIC DNA]</scope>
    <source>
        <strain evidence="8 9">WSH-001</strain>
    </source>
</reference>
<evidence type="ECO:0000256" key="4">
    <source>
        <dbReference type="ARBA" id="ARBA00023002"/>
    </source>
</evidence>
<keyword evidence="3 7" id="KW-0521">NADP</keyword>
<feature type="binding site" evidence="7">
    <location>
        <position position="126"/>
    </location>
    <ligand>
        <name>substrate</name>
    </ligand>
</feature>
<comment type="function">
    <text evidence="7">Catalyzes the NAD(P)-dependent oxidation of 4-(phosphooxy)-L-threonine (HTP) into 2-amino-3-oxo-4-(phosphooxy)butyric acid which spontaneously decarboxylates to form 3-amino-2-oxopropyl phosphate (AHAP).</text>
</comment>
<dbReference type="KEGG" id="kvl:KVU_1151"/>
<dbReference type="eggNOG" id="COG1995">
    <property type="taxonomic scope" value="Bacteria"/>
</dbReference>
<protein>
    <recommendedName>
        <fullName evidence="7">4-hydroxythreonine-4-phosphate dehydrogenase</fullName>
        <ecNumber evidence="7">1.1.1.262</ecNumber>
    </recommendedName>
    <alternativeName>
        <fullName evidence="7">4-(phosphohydroxy)-L-threonine dehydrogenase</fullName>
    </alternativeName>
</protein>